<dbReference type="AlphaFoldDB" id="A0A4Y6UV20"/>
<keyword evidence="3 6" id="KW-0812">Transmembrane</keyword>
<keyword evidence="4 6" id="KW-1133">Transmembrane helix</keyword>
<dbReference type="Pfam" id="PF02656">
    <property type="entry name" value="DUF202"/>
    <property type="match status" value="1"/>
</dbReference>
<gene>
    <name evidence="8" type="ORF">FFV09_02620</name>
</gene>
<evidence type="ECO:0000256" key="4">
    <source>
        <dbReference type="ARBA" id="ARBA00022989"/>
    </source>
</evidence>
<sequence>MSVNGTQSTGSTENKYVQQHLANERTYLAWVRTCIAVAGLGFLAAGLFNSTYGEKAHLFAVAAGIGSLLFAFSLLLSATLDYQRKRRDINEGVFRSSRLIVNLTLGFMLVLFVLLFVLAGFLLFG</sequence>
<dbReference type="PANTHER" id="PTHR34187">
    <property type="entry name" value="FGR18P"/>
    <property type="match status" value="1"/>
</dbReference>
<feature type="transmembrane region" description="Helical" evidence="6">
    <location>
        <begin position="29"/>
        <end position="50"/>
    </location>
</feature>
<evidence type="ECO:0000313" key="9">
    <source>
        <dbReference type="Proteomes" id="UP000316968"/>
    </source>
</evidence>
<evidence type="ECO:0000256" key="6">
    <source>
        <dbReference type="SAM" id="Phobius"/>
    </source>
</evidence>
<dbReference type="OrthoDB" id="582337at2"/>
<organism evidence="8 9">
    <name type="scientific">Saccharibacillus brassicae</name>
    <dbReference type="NCBI Taxonomy" id="2583377"/>
    <lineage>
        <taxon>Bacteria</taxon>
        <taxon>Bacillati</taxon>
        <taxon>Bacillota</taxon>
        <taxon>Bacilli</taxon>
        <taxon>Bacillales</taxon>
        <taxon>Paenibacillaceae</taxon>
        <taxon>Saccharibacillus</taxon>
    </lineage>
</organism>
<dbReference type="GO" id="GO:0005886">
    <property type="term" value="C:plasma membrane"/>
    <property type="evidence" value="ECO:0007669"/>
    <property type="project" value="UniProtKB-SubCell"/>
</dbReference>
<dbReference type="KEGG" id="saca:FFV09_02620"/>
<dbReference type="InterPro" id="IPR052053">
    <property type="entry name" value="IM_YidH-like"/>
</dbReference>
<name>A0A4Y6UV20_SACBS</name>
<evidence type="ECO:0000256" key="2">
    <source>
        <dbReference type="ARBA" id="ARBA00022475"/>
    </source>
</evidence>
<feature type="domain" description="DUF202" evidence="7">
    <location>
        <begin position="19"/>
        <end position="87"/>
    </location>
</feature>
<reference evidence="8 9" key="1">
    <citation type="submission" date="2019-06" db="EMBL/GenBank/DDBJ databases">
        <title>Saccharibacillus brassicae sp. nov., an endophytic bacterium isolated from Chinese cabbage seeds (Brassica pekinensis).</title>
        <authorList>
            <person name="Jiang L."/>
            <person name="Lee J."/>
            <person name="Kim S.W."/>
        </authorList>
    </citation>
    <scope>NUCLEOTIDE SEQUENCE [LARGE SCALE GENOMIC DNA]</scope>
    <source>
        <strain evidence="9">KCTC 43072 / ATSA2</strain>
    </source>
</reference>
<feature type="transmembrane region" description="Helical" evidence="6">
    <location>
        <begin position="99"/>
        <end position="124"/>
    </location>
</feature>
<proteinExistence type="predicted"/>
<dbReference type="EMBL" id="CP041217">
    <property type="protein sequence ID" value="QDH19855.1"/>
    <property type="molecule type" value="Genomic_DNA"/>
</dbReference>
<dbReference type="Proteomes" id="UP000316968">
    <property type="component" value="Chromosome"/>
</dbReference>
<protein>
    <submittedName>
        <fullName evidence="8">DUF202 domain-containing protein</fullName>
    </submittedName>
</protein>
<feature type="transmembrane region" description="Helical" evidence="6">
    <location>
        <begin position="56"/>
        <end position="78"/>
    </location>
</feature>
<evidence type="ECO:0000256" key="1">
    <source>
        <dbReference type="ARBA" id="ARBA00004651"/>
    </source>
</evidence>
<evidence type="ECO:0000256" key="5">
    <source>
        <dbReference type="ARBA" id="ARBA00023136"/>
    </source>
</evidence>
<evidence type="ECO:0000313" key="8">
    <source>
        <dbReference type="EMBL" id="QDH19855.1"/>
    </source>
</evidence>
<evidence type="ECO:0000259" key="7">
    <source>
        <dbReference type="Pfam" id="PF02656"/>
    </source>
</evidence>
<keyword evidence="2" id="KW-1003">Cell membrane</keyword>
<comment type="subcellular location">
    <subcellularLocation>
        <location evidence="1">Cell membrane</location>
        <topology evidence="1">Multi-pass membrane protein</topology>
    </subcellularLocation>
</comment>
<keyword evidence="5 6" id="KW-0472">Membrane</keyword>
<evidence type="ECO:0000256" key="3">
    <source>
        <dbReference type="ARBA" id="ARBA00022692"/>
    </source>
</evidence>
<keyword evidence="9" id="KW-1185">Reference proteome</keyword>
<dbReference type="PANTHER" id="PTHR34187:SF2">
    <property type="entry name" value="DUF202 DOMAIN-CONTAINING PROTEIN"/>
    <property type="match status" value="1"/>
</dbReference>
<accession>A0A4Y6UV20</accession>
<dbReference type="InterPro" id="IPR003807">
    <property type="entry name" value="DUF202"/>
</dbReference>